<dbReference type="EMBL" id="CAJOAY010000534">
    <property type="protein sequence ID" value="CAF3686747.1"/>
    <property type="molecule type" value="Genomic_DNA"/>
</dbReference>
<dbReference type="EMBL" id="CAJOBB010002733">
    <property type="protein sequence ID" value="CAF3994252.1"/>
    <property type="molecule type" value="Genomic_DNA"/>
</dbReference>
<evidence type="ECO:0000313" key="4">
    <source>
        <dbReference type="EMBL" id="CAF3686747.1"/>
    </source>
</evidence>
<evidence type="ECO:0000313" key="6">
    <source>
        <dbReference type="Proteomes" id="UP000663868"/>
    </source>
</evidence>
<sequence>MQAQGQTEQSDQSLVPLTSPSPVLQEPVEEQQPPEVQEPVEEQQLPQEHQPPQERQSLQGQLPQGQQPPPGQQPPQEQLLVEQCPICQQYITPNATRIACGACDSVYHKNELLDYVRQLNNVQQPLVCCVCPGDMSWVLELMAPPASPDDLGIQQTGLDININNF</sequence>
<proteinExistence type="predicted"/>
<evidence type="ECO:0000256" key="1">
    <source>
        <dbReference type="SAM" id="MobiDB-lite"/>
    </source>
</evidence>
<dbReference type="EMBL" id="CAJNON010000069">
    <property type="protein sequence ID" value="CAF0911374.1"/>
    <property type="molecule type" value="Genomic_DNA"/>
</dbReference>
<name>A0A819N821_9BILA</name>
<evidence type="ECO:0000313" key="3">
    <source>
        <dbReference type="EMBL" id="CAF1046114.1"/>
    </source>
</evidence>
<organism evidence="5 6">
    <name type="scientific">Adineta steineri</name>
    <dbReference type="NCBI Taxonomy" id="433720"/>
    <lineage>
        <taxon>Eukaryota</taxon>
        <taxon>Metazoa</taxon>
        <taxon>Spiralia</taxon>
        <taxon>Gnathifera</taxon>
        <taxon>Rotifera</taxon>
        <taxon>Eurotatoria</taxon>
        <taxon>Bdelloidea</taxon>
        <taxon>Adinetida</taxon>
        <taxon>Adinetidae</taxon>
        <taxon>Adineta</taxon>
    </lineage>
</organism>
<dbReference type="Proteomes" id="UP000663860">
    <property type="component" value="Unassembled WGS sequence"/>
</dbReference>
<accession>A0A819N821</accession>
<dbReference type="Proteomes" id="UP000663881">
    <property type="component" value="Unassembled WGS sequence"/>
</dbReference>
<feature type="compositionally biased region" description="Low complexity" evidence="1">
    <location>
        <begin position="20"/>
        <end position="65"/>
    </location>
</feature>
<dbReference type="AlphaFoldDB" id="A0A819N821"/>
<evidence type="ECO:0000313" key="2">
    <source>
        <dbReference type="EMBL" id="CAF0911374.1"/>
    </source>
</evidence>
<dbReference type="OrthoDB" id="10152498at2759"/>
<protein>
    <submittedName>
        <fullName evidence="5">Uncharacterized protein</fullName>
    </submittedName>
</protein>
<feature type="compositionally biased region" description="Polar residues" evidence="1">
    <location>
        <begin position="1"/>
        <end position="18"/>
    </location>
</feature>
<reference evidence="5" key="1">
    <citation type="submission" date="2021-02" db="EMBL/GenBank/DDBJ databases">
        <authorList>
            <person name="Nowell W R."/>
        </authorList>
    </citation>
    <scope>NUCLEOTIDE SEQUENCE</scope>
</reference>
<feature type="region of interest" description="Disordered" evidence="1">
    <location>
        <begin position="1"/>
        <end position="77"/>
    </location>
</feature>
<dbReference type="EMBL" id="CAJNOE010000205">
    <property type="protein sequence ID" value="CAF1046114.1"/>
    <property type="molecule type" value="Genomic_DNA"/>
</dbReference>
<evidence type="ECO:0000313" key="5">
    <source>
        <dbReference type="EMBL" id="CAF3994252.1"/>
    </source>
</evidence>
<dbReference type="Proteomes" id="UP000663868">
    <property type="component" value="Unassembled WGS sequence"/>
</dbReference>
<dbReference type="Proteomes" id="UP000663891">
    <property type="component" value="Unassembled WGS sequence"/>
</dbReference>
<gene>
    <name evidence="3" type="ORF">IZO911_LOCUS20069</name>
    <name evidence="5" type="ORF">KXQ929_LOCUS28091</name>
    <name evidence="4" type="ORF">OKA104_LOCUS11512</name>
    <name evidence="2" type="ORF">VCS650_LOCUS9861</name>
</gene>
<comment type="caution">
    <text evidence="5">The sequence shown here is derived from an EMBL/GenBank/DDBJ whole genome shotgun (WGS) entry which is preliminary data.</text>
</comment>